<reference evidence="7 8" key="1">
    <citation type="submission" date="2020-08" db="EMBL/GenBank/DDBJ databases">
        <title>Genomic Encyclopedia of Type Strains, Phase IV (KMG-V): Genome sequencing to study the core and pangenomes of soil and plant-associated prokaryotes.</title>
        <authorList>
            <person name="Whitman W."/>
        </authorList>
    </citation>
    <scope>NUCLEOTIDE SEQUENCE [LARGE SCALE GENOMIC DNA]</scope>
    <source>
        <strain evidence="7 8">MP601</strain>
    </source>
</reference>
<evidence type="ECO:0000313" key="8">
    <source>
        <dbReference type="Proteomes" id="UP000548326"/>
    </source>
</evidence>
<name>A0A841JGK5_9SPHI</name>
<dbReference type="PROSITE" id="PS50093">
    <property type="entry name" value="PKD"/>
    <property type="match status" value="4"/>
</dbReference>
<evidence type="ECO:0000259" key="6">
    <source>
        <dbReference type="PROSITE" id="PS50093"/>
    </source>
</evidence>
<dbReference type="RefSeq" id="WP_183587054.1">
    <property type="nucleotide sequence ID" value="NZ_JACHCA010000004.1"/>
</dbReference>
<dbReference type="PANTHER" id="PTHR46730:SF4">
    <property type="entry name" value="POLYCYSTIC KIDNEY DISEASE PROTEIN 1-LIKE 1"/>
    <property type="match status" value="1"/>
</dbReference>
<keyword evidence="2" id="KW-0812">Transmembrane</keyword>
<evidence type="ECO:0000313" key="7">
    <source>
        <dbReference type="EMBL" id="MBB6127768.1"/>
    </source>
</evidence>
<dbReference type="InterPro" id="IPR045828">
    <property type="entry name" value="PKD_Bacteroidetes"/>
</dbReference>
<dbReference type="InterPro" id="IPR022409">
    <property type="entry name" value="PKD/Chitinase_dom"/>
</dbReference>
<dbReference type="SMART" id="SM00089">
    <property type="entry name" value="PKD"/>
    <property type="match status" value="5"/>
</dbReference>
<feature type="domain" description="PKD" evidence="6">
    <location>
        <begin position="560"/>
        <end position="619"/>
    </location>
</feature>
<evidence type="ECO:0000256" key="3">
    <source>
        <dbReference type="ARBA" id="ARBA00022737"/>
    </source>
</evidence>
<dbReference type="EMBL" id="JACHCA010000004">
    <property type="protein sequence ID" value="MBB6127768.1"/>
    <property type="molecule type" value="Genomic_DNA"/>
</dbReference>
<evidence type="ECO:0000256" key="1">
    <source>
        <dbReference type="ARBA" id="ARBA00004141"/>
    </source>
</evidence>
<evidence type="ECO:0000256" key="4">
    <source>
        <dbReference type="ARBA" id="ARBA00022989"/>
    </source>
</evidence>
<keyword evidence="3" id="KW-0677">Repeat</keyword>
<dbReference type="Gene3D" id="2.60.40.10">
    <property type="entry name" value="Immunoglobulins"/>
    <property type="match status" value="6"/>
</dbReference>
<dbReference type="PANTHER" id="PTHR46730">
    <property type="entry name" value="POLYCYSTIN-1"/>
    <property type="match status" value="1"/>
</dbReference>
<gene>
    <name evidence="7" type="ORF">HDF22_001876</name>
</gene>
<keyword evidence="5" id="KW-0472">Membrane</keyword>
<sequence>MSSAAAQTINVGNVDAGPYGPGSTISIPIKLSNTSGCFATNNVFNLYLSDANGNFGAQQLIGTISGFYATFVNGIIPAGTPSGTGYKLQVVSTAPVITSAASSAFSINNSAGVVAAVSSQIINPQYPEVFGTCNGTPNTTTKYTFLNQSTSGASVTATFFNDLAQAAEGGTVTVSPSAAFNAQAANYTVTVKAVNGGIVGTKSYLLMNNVANSGLGATGITSVCLSNGSGELTFNADVTSPQTGLQNNYPGHTYKVTWGDGASSTFTLCEIIAQGGKIVHTYNASSCGSIFNNIKNVFGVDLQLTSVYCGDIGTPATKYAQVLAPPVNKFSNVDAGCINVPVTFANTSYPGQSASTTTTSASCVNTDAKYSWYVDDVLQVQNYGATQPFVYTFTTTGVHTIKLVLQNTAGICGTADVIRTICIQNPPKPIFNFPVKTGCGPLTLIPDNTSVIDANCDNTNAYQWITAGPAAVTYADNTTANSQQPHMVFATAGVYRVNLIINTKSCGPVLGTEQSITVDATPTAQLSADASVCGINQSLKFNTDAGITHTVLGGIGELKPDSYTWTVSGGAFDFTGGTTANSQYPQILFHDAATYTISVAVKNGCGAPATATQHLTFQVSPTISAGSPFTVCAGADINLTGTIPSGTVTGQQWTGGTGTFSNPNALVTTYTPSAADIAAGKVTFSLTGTTSLTPPCDKVVSTVTITIQPQTVITSAAVINNQCSGTALNYHILSTPSGTYTWTIDPTKTSPSVTGYASGSGTIINDVLTNNDPSNFAIATYIVQATGGNCNGDPFTLTVHVLPAHLTAGFTASVTEGCGAVNVQFTNTSVPLSGSFTWDFSDGNTSTDVSPLHTFAPGTDGKDKIYTVNLQLLNSCGNNINATPIQITVHPAAPVALILPSPLSGCSPFTVTVQNASPGNNKSYTYHLYDPGTQQDVQPAITHTDKTPAVFTVTSTLAKSYKLYMVAEDICGNTTKSIEWPISVSPPDFVAKTFVTDNNNKGCVPFATSFVNASTGGDTFTYNIYDPAGNVTHITAGGLGSTLPYTFSQAGVYHVSITATNGCSSIESDKLVVTVNPLPLPAFSANVTTGCKTLLVNFTNNTQAPDANSNASSYQYDWDFGDGSTHAMEQNPAPHLYRFSNTPFTVTLLVTNPVTGCTTTAVKNSYITVNPPPFTAFGVKPDTTISIPNYRFTFVDQTTNGPERWLWYFGDGQTSSNRNPAHTYADTGTYTVTLTTYRGDCDSVILHKVHITGIPGQLYLPNAFMPTSGSTELQKFIAKGSGIKKWHLQVFNNYGQLMWETDKLTDPKGTPVNGDGWDGTFRGAPVQQGVYIWQASATFINGTEWKGMSYNNSLPKRTGTINLIR</sequence>
<dbReference type="GO" id="GO:0006816">
    <property type="term" value="P:calcium ion transport"/>
    <property type="evidence" value="ECO:0007669"/>
    <property type="project" value="TreeGrafter"/>
</dbReference>
<dbReference type="SUPFAM" id="SSF49299">
    <property type="entry name" value="PKD domain"/>
    <property type="match status" value="5"/>
</dbReference>
<dbReference type="GO" id="GO:0005261">
    <property type="term" value="F:monoatomic cation channel activity"/>
    <property type="evidence" value="ECO:0007669"/>
    <property type="project" value="TreeGrafter"/>
</dbReference>
<dbReference type="InterPro" id="IPR035986">
    <property type="entry name" value="PKD_dom_sf"/>
</dbReference>
<dbReference type="Proteomes" id="UP000548326">
    <property type="component" value="Unassembled WGS sequence"/>
</dbReference>
<dbReference type="InterPro" id="IPR013783">
    <property type="entry name" value="Ig-like_fold"/>
</dbReference>
<dbReference type="InterPro" id="IPR000601">
    <property type="entry name" value="PKD_dom"/>
</dbReference>
<comment type="subcellular location">
    <subcellularLocation>
        <location evidence="1">Membrane</location>
        <topology evidence="1">Multi-pass membrane protein</topology>
    </subcellularLocation>
</comment>
<dbReference type="GO" id="GO:0005886">
    <property type="term" value="C:plasma membrane"/>
    <property type="evidence" value="ECO:0007669"/>
    <property type="project" value="TreeGrafter"/>
</dbReference>
<keyword evidence="4" id="KW-1133">Transmembrane helix</keyword>
<feature type="domain" description="PKD" evidence="6">
    <location>
        <begin position="806"/>
        <end position="856"/>
    </location>
</feature>
<proteinExistence type="predicted"/>
<feature type="domain" description="PKD" evidence="6">
    <location>
        <begin position="1193"/>
        <end position="1235"/>
    </location>
</feature>
<accession>A0A841JGK5</accession>
<evidence type="ECO:0000256" key="5">
    <source>
        <dbReference type="ARBA" id="ARBA00023136"/>
    </source>
</evidence>
<protein>
    <submittedName>
        <fullName evidence="7">PKD repeat protein</fullName>
    </submittedName>
</protein>
<feature type="domain" description="PKD" evidence="6">
    <location>
        <begin position="1106"/>
        <end position="1159"/>
    </location>
</feature>
<dbReference type="Pfam" id="PF19406">
    <property type="entry name" value="PKD_5"/>
    <property type="match status" value="1"/>
</dbReference>
<organism evidence="7 8">
    <name type="scientific">Mucilaginibacter lappiensis</name>
    <dbReference type="NCBI Taxonomy" id="354630"/>
    <lineage>
        <taxon>Bacteria</taxon>
        <taxon>Pseudomonadati</taxon>
        <taxon>Bacteroidota</taxon>
        <taxon>Sphingobacteriia</taxon>
        <taxon>Sphingobacteriales</taxon>
        <taxon>Sphingobacteriaceae</taxon>
        <taxon>Mucilaginibacter</taxon>
    </lineage>
</organism>
<evidence type="ECO:0000256" key="2">
    <source>
        <dbReference type="ARBA" id="ARBA00022692"/>
    </source>
</evidence>
<comment type="caution">
    <text evidence="7">The sequence shown here is derived from an EMBL/GenBank/DDBJ whole genome shotgun (WGS) entry which is preliminary data.</text>
</comment>
<dbReference type="Pfam" id="PF18911">
    <property type="entry name" value="PKD_4"/>
    <property type="match status" value="2"/>
</dbReference>